<gene>
    <name evidence="4" type="ORF">Cba03nite_59710</name>
</gene>
<dbReference type="PANTHER" id="PTHR33495">
    <property type="entry name" value="ANTI-SIGMA FACTOR ANTAGONIST TM_1081-RELATED-RELATED"/>
    <property type="match status" value="1"/>
</dbReference>
<dbReference type="Proteomes" id="UP000601223">
    <property type="component" value="Unassembled WGS sequence"/>
</dbReference>
<keyword evidence="5" id="KW-1185">Reference proteome</keyword>
<protein>
    <recommendedName>
        <fullName evidence="2">Anti-sigma factor antagonist</fullName>
    </recommendedName>
</protein>
<comment type="similarity">
    <text evidence="1 2">Belongs to the anti-sigma-factor antagonist family.</text>
</comment>
<dbReference type="GO" id="GO:0043856">
    <property type="term" value="F:anti-sigma factor antagonist activity"/>
    <property type="evidence" value="ECO:0007669"/>
    <property type="project" value="InterPro"/>
</dbReference>
<proteinExistence type="inferred from homology"/>
<organism evidence="4 5">
    <name type="scientific">Catellatospora bangladeshensis</name>
    <dbReference type="NCBI Taxonomy" id="310355"/>
    <lineage>
        <taxon>Bacteria</taxon>
        <taxon>Bacillati</taxon>
        <taxon>Actinomycetota</taxon>
        <taxon>Actinomycetes</taxon>
        <taxon>Micromonosporales</taxon>
        <taxon>Micromonosporaceae</taxon>
        <taxon>Catellatospora</taxon>
    </lineage>
</organism>
<feature type="domain" description="STAS" evidence="3">
    <location>
        <begin position="6"/>
        <end position="110"/>
    </location>
</feature>
<dbReference type="EMBL" id="BONF01000039">
    <property type="protein sequence ID" value="GIF84622.1"/>
    <property type="molecule type" value="Genomic_DNA"/>
</dbReference>
<dbReference type="RefSeq" id="WP_203753183.1">
    <property type="nucleotide sequence ID" value="NZ_BONF01000039.1"/>
</dbReference>
<evidence type="ECO:0000313" key="4">
    <source>
        <dbReference type="EMBL" id="GIF84622.1"/>
    </source>
</evidence>
<dbReference type="Pfam" id="PF01740">
    <property type="entry name" value="STAS"/>
    <property type="match status" value="1"/>
</dbReference>
<dbReference type="SUPFAM" id="SSF52091">
    <property type="entry name" value="SpoIIaa-like"/>
    <property type="match status" value="1"/>
</dbReference>
<dbReference type="InterPro" id="IPR003658">
    <property type="entry name" value="Anti-sigma_ant"/>
</dbReference>
<dbReference type="NCBIfam" id="TIGR00377">
    <property type="entry name" value="ant_ant_sig"/>
    <property type="match status" value="1"/>
</dbReference>
<dbReference type="InterPro" id="IPR036513">
    <property type="entry name" value="STAS_dom_sf"/>
</dbReference>
<reference evidence="4 5" key="1">
    <citation type="submission" date="2021-01" db="EMBL/GenBank/DDBJ databases">
        <title>Whole genome shotgun sequence of Catellatospora bangladeshensis NBRC 107357.</title>
        <authorList>
            <person name="Komaki H."/>
            <person name="Tamura T."/>
        </authorList>
    </citation>
    <scope>NUCLEOTIDE SEQUENCE [LARGE SCALE GENOMIC DNA]</scope>
    <source>
        <strain evidence="4 5">NBRC 107357</strain>
    </source>
</reference>
<comment type="caution">
    <text evidence="4">The sequence shown here is derived from an EMBL/GenBank/DDBJ whole genome shotgun (WGS) entry which is preliminary data.</text>
</comment>
<dbReference type="Gene3D" id="3.30.750.24">
    <property type="entry name" value="STAS domain"/>
    <property type="match status" value="1"/>
</dbReference>
<name>A0A8J3JPQ1_9ACTN</name>
<dbReference type="CDD" id="cd07043">
    <property type="entry name" value="STAS_anti-anti-sigma_factors"/>
    <property type="match status" value="1"/>
</dbReference>
<evidence type="ECO:0000313" key="5">
    <source>
        <dbReference type="Proteomes" id="UP000601223"/>
    </source>
</evidence>
<evidence type="ECO:0000256" key="2">
    <source>
        <dbReference type="RuleBase" id="RU003749"/>
    </source>
</evidence>
<dbReference type="PROSITE" id="PS50801">
    <property type="entry name" value="STAS"/>
    <property type="match status" value="1"/>
</dbReference>
<accession>A0A8J3JPQ1</accession>
<evidence type="ECO:0000256" key="1">
    <source>
        <dbReference type="ARBA" id="ARBA00009013"/>
    </source>
</evidence>
<dbReference type="PANTHER" id="PTHR33495:SF13">
    <property type="entry name" value="ANTI-SIGMA-F FACTOR ANTAGONIST RSFB"/>
    <property type="match status" value="1"/>
</dbReference>
<dbReference type="InterPro" id="IPR002645">
    <property type="entry name" value="STAS_dom"/>
</dbReference>
<sequence>MSDSLAQVIVAEDRGRPVLRINGEVDMSNVDEVDEQLRSAAADTPSVLLDLTELGFLDSQGLRMIQRLADDNREKGKAMVVIAPESSVVGSLLALTGMDKTVDVRQALPD</sequence>
<evidence type="ECO:0000259" key="3">
    <source>
        <dbReference type="PROSITE" id="PS50801"/>
    </source>
</evidence>
<dbReference type="AlphaFoldDB" id="A0A8J3JPQ1"/>